<organism evidence="3 4">
    <name type="scientific">Colletotrichum orbiculare (strain 104-T / ATCC 96160 / CBS 514.97 / LARS 414 / MAFF 240422)</name>
    <name type="common">Cucumber anthracnose fungus</name>
    <name type="synonym">Colletotrichum lagenarium</name>
    <dbReference type="NCBI Taxonomy" id="1213857"/>
    <lineage>
        <taxon>Eukaryota</taxon>
        <taxon>Fungi</taxon>
        <taxon>Dikarya</taxon>
        <taxon>Ascomycota</taxon>
        <taxon>Pezizomycotina</taxon>
        <taxon>Sordariomycetes</taxon>
        <taxon>Hypocreomycetidae</taxon>
        <taxon>Glomerellales</taxon>
        <taxon>Glomerellaceae</taxon>
        <taxon>Colletotrichum</taxon>
        <taxon>Colletotrichum orbiculare species complex</taxon>
    </lineage>
</organism>
<proteinExistence type="predicted"/>
<evidence type="ECO:0000313" key="3">
    <source>
        <dbReference type="EMBL" id="TDZ25148.1"/>
    </source>
</evidence>
<dbReference type="Gene3D" id="3.40.50.1820">
    <property type="entry name" value="alpha/beta hydrolase"/>
    <property type="match status" value="1"/>
</dbReference>
<sequence>MFLLRLHKHPDGLCKCFVDSVRCLADLTIKASCSPQLLTLLVRDQVAYPPCFTPLRKRPRWKRSPGRSLCGSAQDTVFVLSLLQKRVRVGVAQMRFGIAITLLLGQALATPHSLRERQGSNCPPIHIFGARETTAPPGFGAAAGIVDDITKANQGATNEAIDYPACGGATDCLGVSYADSVKNGTDSVAKTVNDFNAKCPKTKLVMLGFSQGAQIMDNAFCGGGDSIEGVKDINVLISQQALGMVKVAIFLGDPRYVAGFPYEVGTCKTKGFAPRPSEFQCPFGDKIKSYCDAADPFCCNGTDPVAHLQYPTVYGNEIKQFVSDKLK</sequence>
<reference evidence="4" key="1">
    <citation type="journal article" date="2013" name="New Phytol.">
        <title>Comparative genomic and transcriptomic analyses reveal the hemibiotrophic stage shift of Colletotrichum fungi.</title>
        <authorList>
            <person name="Gan P."/>
            <person name="Ikeda K."/>
            <person name="Irieda H."/>
            <person name="Narusaka M."/>
            <person name="O'Connell R.J."/>
            <person name="Narusaka Y."/>
            <person name="Takano Y."/>
            <person name="Kubo Y."/>
            <person name="Shirasu K."/>
        </authorList>
    </citation>
    <scope>NUCLEOTIDE SEQUENCE [LARGE SCALE GENOMIC DNA]</scope>
    <source>
        <strain evidence="4">104-T / ATCC 96160 / CBS 514.97 / LARS 414 / MAFF 240422</strain>
    </source>
</reference>
<accession>A0A484G4P6</accession>
<dbReference type="STRING" id="1213857.A0A484G4P6"/>
<dbReference type="PANTHER" id="PTHR33630:SF13">
    <property type="entry name" value="ACETYLXYLAN ESTERASE"/>
    <property type="match status" value="1"/>
</dbReference>
<dbReference type="EMBL" id="AMCV02000002">
    <property type="protein sequence ID" value="TDZ25148.1"/>
    <property type="molecule type" value="Genomic_DNA"/>
</dbReference>
<dbReference type="InterPro" id="IPR029058">
    <property type="entry name" value="AB_hydrolase_fold"/>
</dbReference>
<keyword evidence="2" id="KW-1015">Disulfide bond</keyword>
<dbReference type="GO" id="GO:0052689">
    <property type="term" value="F:carboxylic ester hydrolase activity"/>
    <property type="evidence" value="ECO:0007669"/>
    <property type="project" value="UniProtKB-ARBA"/>
</dbReference>
<dbReference type="SMART" id="SM01110">
    <property type="entry name" value="Cutinase"/>
    <property type="match status" value="1"/>
</dbReference>
<gene>
    <name evidence="3" type="primary">axe-2-4</name>
    <name evidence="3" type="ORF">Cob_v001752</name>
</gene>
<name>A0A484G4P6_COLOR</name>
<dbReference type="Pfam" id="PF01083">
    <property type="entry name" value="Cutinase"/>
    <property type="match status" value="1"/>
</dbReference>
<comment type="caution">
    <text evidence="3">The sequence shown here is derived from an EMBL/GenBank/DDBJ whole genome shotgun (WGS) entry which is preliminary data.</text>
</comment>
<reference evidence="4" key="2">
    <citation type="journal article" date="2019" name="Mol. Plant Microbe Interact.">
        <title>Genome sequence resources for four phytopathogenic fungi from the Colletotrichum orbiculare species complex.</title>
        <authorList>
            <person name="Gan P."/>
            <person name="Tsushima A."/>
            <person name="Narusaka M."/>
            <person name="Narusaka Y."/>
            <person name="Takano Y."/>
            <person name="Kubo Y."/>
            <person name="Shirasu K."/>
        </authorList>
    </citation>
    <scope>GENOME REANNOTATION</scope>
    <source>
        <strain evidence="4">104-T / ATCC 96160 / CBS 514.97 / LARS 414 / MAFF 240422</strain>
    </source>
</reference>
<evidence type="ECO:0000313" key="4">
    <source>
        <dbReference type="Proteomes" id="UP000014480"/>
    </source>
</evidence>
<dbReference type="InterPro" id="IPR000675">
    <property type="entry name" value="Cutinase/axe"/>
</dbReference>
<keyword evidence="4" id="KW-1185">Reference proteome</keyword>
<evidence type="ECO:0000256" key="2">
    <source>
        <dbReference type="ARBA" id="ARBA00023157"/>
    </source>
</evidence>
<keyword evidence="1" id="KW-0378">Hydrolase</keyword>
<dbReference type="Proteomes" id="UP000014480">
    <property type="component" value="Unassembled WGS sequence"/>
</dbReference>
<evidence type="ECO:0000256" key="1">
    <source>
        <dbReference type="ARBA" id="ARBA00022801"/>
    </source>
</evidence>
<dbReference type="AlphaFoldDB" id="A0A484G4P6"/>
<protein>
    <submittedName>
        <fullName evidence="3">Acetylxylan esterase 2</fullName>
    </submittedName>
</protein>
<dbReference type="PANTHER" id="PTHR33630">
    <property type="entry name" value="CUTINASE RV1984C-RELATED-RELATED"/>
    <property type="match status" value="1"/>
</dbReference>
<dbReference type="OrthoDB" id="6020543at2759"/>
<dbReference type="SUPFAM" id="SSF53474">
    <property type="entry name" value="alpha/beta-Hydrolases"/>
    <property type="match status" value="1"/>
</dbReference>